<dbReference type="InterPro" id="IPR029052">
    <property type="entry name" value="Metallo-depent_PP-like"/>
</dbReference>
<dbReference type="PANTHER" id="PTHR11124">
    <property type="entry name" value="VACUOLAR SORTING PROTEIN VPS29"/>
    <property type="match status" value="1"/>
</dbReference>
<dbReference type="Proteomes" id="UP001596143">
    <property type="component" value="Unassembled WGS sequence"/>
</dbReference>
<keyword evidence="2" id="KW-0479">Metal-binding</keyword>
<comment type="caution">
    <text evidence="4">The sequence shown here is derived from an EMBL/GenBank/DDBJ whole genome shotgun (WGS) entry which is preliminary data.</text>
</comment>
<organism evidence="4 5">
    <name type="scientific">Aliibacillus thermotolerans</name>
    <dbReference type="NCBI Taxonomy" id="1834418"/>
    <lineage>
        <taxon>Bacteria</taxon>
        <taxon>Bacillati</taxon>
        <taxon>Bacillota</taxon>
        <taxon>Bacilli</taxon>
        <taxon>Bacillales</taxon>
        <taxon>Bacillaceae</taxon>
        <taxon>Aliibacillus</taxon>
    </lineage>
</organism>
<evidence type="ECO:0000313" key="5">
    <source>
        <dbReference type="Proteomes" id="UP001596143"/>
    </source>
</evidence>
<evidence type="ECO:0000259" key="3">
    <source>
        <dbReference type="Pfam" id="PF12850"/>
    </source>
</evidence>
<gene>
    <name evidence="4" type="ORF">ACFPTR_12040</name>
</gene>
<dbReference type="InterPro" id="IPR024654">
    <property type="entry name" value="Calcineurin-like_PHP_lpxH"/>
</dbReference>
<reference evidence="5" key="1">
    <citation type="journal article" date="2019" name="Int. J. Syst. Evol. Microbiol.">
        <title>The Global Catalogue of Microorganisms (GCM) 10K type strain sequencing project: providing services to taxonomists for standard genome sequencing and annotation.</title>
        <authorList>
            <consortium name="The Broad Institute Genomics Platform"/>
            <consortium name="The Broad Institute Genome Sequencing Center for Infectious Disease"/>
            <person name="Wu L."/>
            <person name="Ma J."/>
        </authorList>
    </citation>
    <scope>NUCLEOTIDE SEQUENCE [LARGE SCALE GENOMIC DNA]</scope>
    <source>
        <strain evidence="5">CGMCC 1.15790</strain>
    </source>
</reference>
<dbReference type="NCBIfam" id="TIGR00040">
    <property type="entry name" value="yfcE"/>
    <property type="match status" value="1"/>
</dbReference>
<sequence>MKALVLSDTHGTTEEVAEVCARHREEVDAIFHCGDSELPSSSPVLEEMYVVLGNCDLKNAFPEEIVEEVEGVRIYMTHGHNYNVKMSYVPITYRGEEKGVHLVFFGHSHVPVAFQQNGIVYVNPGSLLIPRSRSERSYALVHATGEEVTVQFFERDSGRELTDMRESFSL</sequence>
<dbReference type="RefSeq" id="WP_270895970.1">
    <property type="nucleotide sequence ID" value="NZ_JBHSPF010000061.1"/>
</dbReference>
<protein>
    <recommendedName>
        <fullName evidence="2">Phosphoesterase</fullName>
        <ecNumber evidence="2">3.1.4.-</ecNumber>
    </recommendedName>
</protein>
<proteinExistence type="inferred from homology"/>
<feature type="domain" description="Calcineurin-like phosphoesterase" evidence="3">
    <location>
        <begin position="1"/>
        <end position="144"/>
    </location>
</feature>
<comment type="similarity">
    <text evidence="1 2">Belongs to the metallophosphoesterase superfamily. YfcE family.</text>
</comment>
<evidence type="ECO:0000256" key="1">
    <source>
        <dbReference type="ARBA" id="ARBA00008950"/>
    </source>
</evidence>
<evidence type="ECO:0000313" key="4">
    <source>
        <dbReference type="EMBL" id="MFC5629580.1"/>
    </source>
</evidence>
<dbReference type="EC" id="3.1.4.-" evidence="2"/>
<comment type="cofactor">
    <cofactor evidence="2">
        <name>a divalent metal cation</name>
        <dbReference type="ChEBI" id="CHEBI:60240"/>
    </cofactor>
</comment>
<dbReference type="InterPro" id="IPR000979">
    <property type="entry name" value="Phosphodiesterase_MJ0936/Vps29"/>
</dbReference>
<dbReference type="SUPFAM" id="SSF56300">
    <property type="entry name" value="Metallo-dependent phosphatases"/>
    <property type="match status" value="1"/>
</dbReference>
<evidence type="ECO:0000256" key="2">
    <source>
        <dbReference type="RuleBase" id="RU362039"/>
    </source>
</evidence>
<dbReference type="EMBL" id="JBHSPF010000061">
    <property type="protein sequence ID" value="MFC5629580.1"/>
    <property type="molecule type" value="Genomic_DNA"/>
</dbReference>
<keyword evidence="5" id="KW-1185">Reference proteome</keyword>
<name>A0ABW0U7Z8_9BACI</name>
<dbReference type="Pfam" id="PF12850">
    <property type="entry name" value="Metallophos_2"/>
    <property type="match status" value="1"/>
</dbReference>
<accession>A0ABW0U7Z8</accession>
<dbReference type="Gene3D" id="3.60.21.10">
    <property type="match status" value="1"/>
</dbReference>